<proteinExistence type="predicted"/>
<organism evidence="1 2">
    <name type="scientific">Elysia crispata</name>
    <name type="common">lettuce slug</name>
    <dbReference type="NCBI Taxonomy" id="231223"/>
    <lineage>
        <taxon>Eukaryota</taxon>
        <taxon>Metazoa</taxon>
        <taxon>Spiralia</taxon>
        <taxon>Lophotrochozoa</taxon>
        <taxon>Mollusca</taxon>
        <taxon>Gastropoda</taxon>
        <taxon>Heterobranchia</taxon>
        <taxon>Euthyneura</taxon>
        <taxon>Panpulmonata</taxon>
        <taxon>Sacoglossa</taxon>
        <taxon>Placobranchoidea</taxon>
        <taxon>Plakobranchidae</taxon>
        <taxon>Elysia</taxon>
    </lineage>
</organism>
<comment type="caution">
    <text evidence="1">The sequence shown here is derived from an EMBL/GenBank/DDBJ whole genome shotgun (WGS) entry which is preliminary data.</text>
</comment>
<dbReference type="Proteomes" id="UP001283361">
    <property type="component" value="Unassembled WGS sequence"/>
</dbReference>
<keyword evidence="2" id="KW-1185">Reference proteome</keyword>
<reference evidence="1" key="1">
    <citation type="journal article" date="2023" name="G3 (Bethesda)">
        <title>A reference genome for the long-term kleptoplast-retaining sea slug Elysia crispata morphotype clarki.</title>
        <authorList>
            <person name="Eastman K.E."/>
            <person name="Pendleton A.L."/>
            <person name="Shaikh M.A."/>
            <person name="Suttiyut T."/>
            <person name="Ogas R."/>
            <person name="Tomko P."/>
            <person name="Gavelis G."/>
            <person name="Widhalm J.R."/>
            <person name="Wisecaver J.H."/>
        </authorList>
    </citation>
    <scope>NUCLEOTIDE SEQUENCE</scope>
    <source>
        <strain evidence="1">ECLA1</strain>
    </source>
</reference>
<protein>
    <submittedName>
        <fullName evidence="1">Uncharacterized protein</fullName>
    </submittedName>
</protein>
<gene>
    <name evidence="1" type="ORF">RRG08_052515</name>
</gene>
<evidence type="ECO:0000313" key="2">
    <source>
        <dbReference type="Proteomes" id="UP001283361"/>
    </source>
</evidence>
<dbReference type="AlphaFoldDB" id="A0AAE0ZHV8"/>
<name>A0AAE0ZHV8_9GAST</name>
<sequence length="117" mass="12696">MVETGSGTRLAEVQTCSSMKSQLPEVLALNSDRLSSSAVFYDLVQLYGCTILPQTLDETPALAGPDSFRPKLGCANGDVILSYLVNIHGHAWRFALLAPGGWDIDSRVEDLNKGREE</sequence>
<accession>A0AAE0ZHV8</accession>
<evidence type="ECO:0000313" key="1">
    <source>
        <dbReference type="EMBL" id="KAK3769176.1"/>
    </source>
</evidence>
<dbReference type="EMBL" id="JAWDGP010003959">
    <property type="protein sequence ID" value="KAK3769176.1"/>
    <property type="molecule type" value="Genomic_DNA"/>
</dbReference>